<feature type="compositionally biased region" description="Polar residues" evidence="1">
    <location>
        <begin position="271"/>
        <end position="282"/>
    </location>
</feature>
<feature type="compositionally biased region" description="Low complexity" evidence="1">
    <location>
        <begin position="166"/>
        <end position="181"/>
    </location>
</feature>
<keyword evidence="3" id="KW-1185">Reference proteome</keyword>
<evidence type="ECO:0000313" key="2">
    <source>
        <dbReference type="EMBL" id="KAL0253062.1"/>
    </source>
</evidence>
<dbReference type="EMBL" id="JAJVCZ030000013">
    <property type="protein sequence ID" value="KAL0253062.1"/>
    <property type="molecule type" value="Genomic_DNA"/>
</dbReference>
<feature type="region of interest" description="Disordered" evidence="1">
    <location>
        <begin position="162"/>
        <end position="242"/>
    </location>
</feature>
<dbReference type="GeneID" id="92014597"/>
<evidence type="ECO:0000313" key="3">
    <source>
        <dbReference type="Proteomes" id="UP001430584"/>
    </source>
</evidence>
<gene>
    <name evidence="2" type="ORF">SLS55_010512</name>
</gene>
<organism evidence="2 3">
    <name type="scientific">Diplodia seriata</name>
    <dbReference type="NCBI Taxonomy" id="420778"/>
    <lineage>
        <taxon>Eukaryota</taxon>
        <taxon>Fungi</taxon>
        <taxon>Dikarya</taxon>
        <taxon>Ascomycota</taxon>
        <taxon>Pezizomycotina</taxon>
        <taxon>Dothideomycetes</taxon>
        <taxon>Dothideomycetes incertae sedis</taxon>
        <taxon>Botryosphaeriales</taxon>
        <taxon>Botryosphaeriaceae</taxon>
        <taxon>Diplodia</taxon>
    </lineage>
</organism>
<evidence type="ECO:0000256" key="1">
    <source>
        <dbReference type="SAM" id="MobiDB-lite"/>
    </source>
</evidence>
<sequence>MSVLLALAAMSGRPFAANNPSARRQQPALLQEHPSWSWPDATPDSRSLPGRQEAIEHLTLPPMHSHDDPDSDFDTPTATPAPFAPQPTRSNFLAQVLNGGDDGAATQRSAAVSSSRHRPAQSPPSHYNPRIPSPRNHGYVDLTREQTPPISQERSTLRTLHYSQQPTAESPSNTSSTSPDSAMLRSGRRKRDATSPLFVPLDPSSKRAKRNDGSSGTTGGRRGSRQEGANTDGPSNAAARSEVEEIERIDLIDDDTPLAEALQKQRAEQVKAQQESQNGADAPTTLTNITCVICMDVPKDLTATACGKPPHTSPHALCPGLPQYSLLPPTHGAMAPSGNHRLSLINDHRAGFAAAVPHHLGLTPPSMSLMPSLSPSQVTSSATAVSWRPS</sequence>
<proteinExistence type="predicted"/>
<protein>
    <submittedName>
        <fullName evidence="2">Uncharacterized protein</fullName>
    </submittedName>
</protein>
<accession>A0ABR3BXF2</accession>
<feature type="region of interest" description="Disordered" evidence="1">
    <location>
        <begin position="263"/>
        <end position="282"/>
    </location>
</feature>
<dbReference type="Proteomes" id="UP001430584">
    <property type="component" value="Unassembled WGS sequence"/>
</dbReference>
<name>A0ABR3BXF2_9PEZI</name>
<feature type="region of interest" description="Disordered" evidence="1">
    <location>
        <begin position="12"/>
        <end position="141"/>
    </location>
</feature>
<comment type="caution">
    <text evidence="2">The sequence shown here is derived from an EMBL/GenBank/DDBJ whole genome shotgun (WGS) entry which is preliminary data.</text>
</comment>
<dbReference type="RefSeq" id="XP_066627706.1">
    <property type="nucleotide sequence ID" value="XM_066781894.1"/>
</dbReference>
<reference evidence="2 3" key="1">
    <citation type="submission" date="2024-02" db="EMBL/GenBank/DDBJ databases">
        <title>De novo assembly and annotation of 12 fungi associated with fruit tree decline syndrome in Ontario, Canada.</title>
        <authorList>
            <person name="Sulman M."/>
            <person name="Ellouze W."/>
            <person name="Ilyukhin E."/>
        </authorList>
    </citation>
    <scope>NUCLEOTIDE SEQUENCE [LARGE SCALE GENOMIC DNA]</scope>
    <source>
        <strain evidence="2 3">FDS-637</strain>
    </source>
</reference>